<evidence type="ECO:0000313" key="2">
    <source>
        <dbReference type="EMBL" id="ODN04314.1"/>
    </source>
</evidence>
<keyword evidence="3" id="KW-1185">Reference proteome</keyword>
<feature type="signal peptide" evidence="1">
    <location>
        <begin position="1"/>
        <end position="19"/>
    </location>
</feature>
<protein>
    <submittedName>
        <fullName evidence="2">Uncharacterized protein</fullName>
    </submittedName>
</protein>
<feature type="chain" id="PRO_5008905516" evidence="1">
    <location>
        <begin position="20"/>
        <end position="228"/>
    </location>
</feature>
<evidence type="ECO:0000256" key="1">
    <source>
        <dbReference type="SAM" id="SignalP"/>
    </source>
</evidence>
<dbReference type="AlphaFoldDB" id="A0A1D2NGC6"/>
<name>A0A1D2NGC6_ORCCI</name>
<sequence length="228" mass="25320">MKNILVLFALCNVVLLANGFDATFENSKDGKPAFGWKTSKSRPFRYFKSLSEIDEAFLPVHTDSLPDGDGIWILRYKDASHLPLRFASNDGDPSKAFIKYSTTAQLFNKITIKALSVGDVELGLTLGSSSDKQRLSLSAIKNCSEDSDTATSSTDGFRWTTYEVYTASPSSHVAAEVLISHPKSFFMLDEMSVSTGNYPELEDKKFDDENEESKSETGNFRIFCKSID</sequence>
<organism evidence="2 3">
    <name type="scientific">Orchesella cincta</name>
    <name type="common">Springtail</name>
    <name type="synonym">Podura cincta</name>
    <dbReference type="NCBI Taxonomy" id="48709"/>
    <lineage>
        <taxon>Eukaryota</taxon>
        <taxon>Metazoa</taxon>
        <taxon>Ecdysozoa</taxon>
        <taxon>Arthropoda</taxon>
        <taxon>Hexapoda</taxon>
        <taxon>Collembola</taxon>
        <taxon>Entomobryomorpha</taxon>
        <taxon>Entomobryoidea</taxon>
        <taxon>Orchesellidae</taxon>
        <taxon>Orchesellinae</taxon>
        <taxon>Orchesella</taxon>
    </lineage>
</organism>
<keyword evidence="1" id="KW-0732">Signal</keyword>
<comment type="caution">
    <text evidence="2">The sequence shown here is derived from an EMBL/GenBank/DDBJ whole genome shotgun (WGS) entry which is preliminary data.</text>
</comment>
<evidence type="ECO:0000313" key="3">
    <source>
        <dbReference type="Proteomes" id="UP000094527"/>
    </source>
</evidence>
<accession>A0A1D2NGC6</accession>
<reference evidence="2 3" key="1">
    <citation type="journal article" date="2016" name="Genome Biol. Evol.">
        <title>Gene Family Evolution Reflects Adaptation to Soil Environmental Stressors in the Genome of the Collembolan Orchesella cincta.</title>
        <authorList>
            <person name="Faddeeva-Vakhrusheva A."/>
            <person name="Derks M.F."/>
            <person name="Anvar S.Y."/>
            <person name="Agamennone V."/>
            <person name="Suring W."/>
            <person name="Smit S."/>
            <person name="van Straalen N.M."/>
            <person name="Roelofs D."/>
        </authorList>
    </citation>
    <scope>NUCLEOTIDE SEQUENCE [LARGE SCALE GENOMIC DNA]</scope>
    <source>
        <tissue evidence="2">Mixed pool</tissue>
    </source>
</reference>
<gene>
    <name evidence="2" type="ORF">Ocin01_02372</name>
</gene>
<feature type="non-terminal residue" evidence="2">
    <location>
        <position position="228"/>
    </location>
</feature>
<dbReference type="EMBL" id="LJIJ01000048">
    <property type="protein sequence ID" value="ODN04314.1"/>
    <property type="molecule type" value="Genomic_DNA"/>
</dbReference>
<dbReference type="Proteomes" id="UP000094527">
    <property type="component" value="Unassembled WGS sequence"/>
</dbReference>
<proteinExistence type="predicted"/>